<evidence type="ECO:0000313" key="2">
    <source>
        <dbReference type="Proteomes" id="UP000251314"/>
    </source>
</evidence>
<accession>A0A329SPG1</accession>
<dbReference type="Proteomes" id="UP000251314">
    <property type="component" value="Unassembled WGS sequence"/>
</dbReference>
<evidence type="ECO:0000313" key="1">
    <source>
        <dbReference type="EMBL" id="RAW38744.1"/>
    </source>
</evidence>
<comment type="caution">
    <text evidence="1">The sequence shown here is derived from an EMBL/GenBank/DDBJ whole genome shotgun (WGS) entry which is preliminary data.</text>
</comment>
<name>A0A329SPG1_9STRA</name>
<sequence>MFSSIAQVVFHAIISTPIQWNTDNLLCSSQTQVTFCNFCI</sequence>
<dbReference type="AlphaFoldDB" id="A0A329SPG1"/>
<reference evidence="1 2" key="1">
    <citation type="submission" date="2018-01" db="EMBL/GenBank/DDBJ databases">
        <title>Draft genome of the strawberry crown rot pathogen Phytophthora cactorum.</title>
        <authorList>
            <person name="Armitage A.D."/>
            <person name="Lysoe E."/>
            <person name="Nellist C.F."/>
            <person name="Harrison R.J."/>
            <person name="Brurberg M.B."/>
        </authorList>
    </citation>
    <scope>NUCLEOTIDE SEQUENCE [LARGE SCALE GENOMIC DNA]</scope>
    <source>
        <strain evidence="1 2">10300</strain>
    </source>
</reference>
<gene>
    <name evidence="1" type="ORF">PC110_g5016</name>
</gene>
<protein>
    <submittedName>
        <fullName evidence="1">Uncharacterized protein</fullName>
    </submittedName>
</protein>
<dbReference type="VEuPathDB" id="FungiDB:PC110_g5016"/>
<organism evidence="1 2">
    <name type="scientific">Phytophthora cactorum</name>
    <dbReference type="NCBI Taxonomy" id="29920"/>
    <lineage>
        <taxon>Eukaryota</taxon>
        <taxon>Sar</taxon>
        <taxon>Stramenopiles</taxon>
        <taxon>Oomycota</taxon>
        <taxon>Peronosporomycetes</taxon>
        <taxon>Peronosporales</taxon>
        <taxon>Peronosporaceae</taxon>
        <taxon>Phytophthora</taxon>
    </lineage>
</organism>
<dbReference type="EMBL" id="MJFZ01000082">
    <property type="protein sequence ID" value="RAW38744.1"/>
    <property type="molecule type" value="Genomic_DNA"/>
</dbReference>
<keyword evidence="2" id="KW-1185">Reference proteome</keyword>
<proteinExistence type="predicted"/>